<accession>A0A084GGG5</accession>
<feature type="region of interest" description="Disordered" evidence="1">
    <location>
        <begin position="112"/>
        <end position="152"/>
    </location>
</feature>
<dbReference type="EMBL" id="JOWA01000033">
    <property type="protein sequence ID" value="KEZ46427.1"/>
    <property type="molecule type" value="Genomic_DNA"/>
</dbReference>
<proteinExistence type="predicted"/>
<feature type="compositionally biased region" description="Basic and acidic residues" evidence="1">
    <location>
        <begin position="221"/>
        <end position="231"/>
    </location>
</feature>
<feature type="region of interest" description="Disordered" evidence="1">
    <location>
        <begin position="221"/>
        <end position="279"/>
    </location>
</feature>
<keyword evidence="3" id="KW-1185">Reference proteome</keyword>
<dbReference type="PANTHER" id="PTHR31569:SF4">
    <property type="entry name" value="SWIM-TYPE DOMAIN-CONTAINING PROTEIN"/>
    <property type="match status" value="1"/>
</dbReference>
<evidence type="ECO:0008006" key="4">
    <source>
        <dbReference type="Google" id="ProtNLM"/>
    </source>
</evidence>
<dbReference type="HOGENOM" id="CLU_048913_0_0_1"/>
<dbReference type="PANTHER" id="PTHR31569">
    <property type="entry name" value="SWIM-TYPE DOMAIN-CONTAINING PROTEIN"/>
    <property type="match status" value="1"/>
</dbReference>
<reference evidence="2 3" key="1">
    <citation type="journal article" date="2014" name="Genome Announc.">
        <title>Draft genome sequence of the pathogenic fungus Scedosporium apiospermum.</title>
        <authorList>
            <person name="Vandeputte P."/>
            <person name="Ghamrawi S."/>
            <person name="Rechenmann M."/>
            <person name="Iltis A."/>
            <person name="Giraud S."/>
            <person name="Fleury M."/>
            <person name="Thornton C."/>
            <person name="Delhaes L."/>
            <person name="Meyer W."/>
            <person name="Papon N."/>
            <person name="Bouchara J.P."/>
        </authorList>
    </citation>
    <scope>NUCLEOTIDE SEQUENCE [LARGE SCALE GENOMIC DNA]</scope>
    <source>
        <strain evidence="2 3">IHEM 14462</strain>
    </source>
</reference>
<dbReference type="GeneID" id="27718903"/>
<comment type="caution">
    <text evidence="2">The sequence shown here is derived from an EMBL/GenBank/DDBJ whole genome shotgun (WGS) entry which is preliminary data.</text>
</comment>
<dbReference type="InterPro" id="IPR052579">
    <property type="entry name" value="Zinc_finger_SWIM"/>
</dbReference>
<dbReference type="RefSeq" id="XP_016646226.1">
    <property type="nucleotide sequence ID" value="XM_016783460.1"/>
</dbReference>
<feature type="region of interest" description="Disordered" evidence="1">
    <location>
        <begin position="320"/>
        <end position="349"/>
    </location>
</feature>
<dbReference type="Proteomes" id="UP000028545">
    <property type="component" value="Unassembled WGS sequence"/>
</dbReference>
<dbReference type="AlphaFoldDB" id="A0A084GGG5"/>
<dbReference type="OrthoDB" id="366390at2759"/>
<dbReference type="VEuPathDB" id="FungiDB:SAPIO_CDS0751"/>
<evidence type="ECO:0000313" key="3">
    <source>
        <dbReference type="Proteomes" id="UP000028545"/>
    </source>
</evidence>
<organism evidence="2 3">
    <name type="scientific">Pseudallescheria apiosperma</name>
    <name type="common">Scedosporium apiospermum</name>
    <dbReference type="NCBI Taxonomy" id="563466"/>
    <lineage>
        <taxon>Eukaryota</taxon>
        <taxon>Fungi</taxon>
        <taxon>Dikarya</taxon>
        <taxon>Ascomycota</taxon>
        <taxon>Pezizomycotina</taxon>
        <taxon>Sordariomycetes</taxon>
        <taxon>Hypocreomycetidae</taxon>
        <taxon>Microascales</taxon>
        <taxon>Microascaceae</taxon>
        <taxon>Scedosporium</taxon>
    </lineage>
</organism>
<protein>
    <recommendedName>
        <fullName evidence="4">FAR1 domain-containing protein</fullName>
    </recommendedName>
</protein>
<evidence type="ECO:0000256" key="1">
    <source>
        <dbReference type="SAM" id="MobiDB-lite"/>
    </source>
</evidence>
<sequence length="349" mass="38586">MFGMLTPGPQAPGPTYVYKTYDDLFADLSARMQSDGYKVVKARSHRGKIGGADVPNNEMVRCDLVCDRGGRPYKCQATKHKTSTKKTDCPWKAKAVNRKMMGGWILTVICDQHNHEPGTPEPPTPGVSERDADGEPDGNEAAAAEGPTPDAETSAALAVAGVSQAVFRLTGDTFQQFKGEYRKMAKPQRVQMLAQLQMRIAAIYAIENEDVQRQVRMEQQEKRHRQIDQTRRQSTTVAEKRARRTSAMMVEDEGDDEGRTLPSSSPARRRQGGVVQQDAQGLQLDQGQMGDGQHLMEGQTQQDEVDSFIHAQFQVQVPQAGVGTPPVGQFHHFPAPPPRRLRGRPQAQT</sequence>
<evidence type="ECO:0000313" key="2">
    <source>
        <dbReference type="EMBL" id="KEZ46427.1"/>
    </source>
</evidence>
<dbReference type="KEGG" id="sapo:SAPIO_CDS0751"/>
<name>A0A084GGG5_PSEDA</name>
<gene>
    <name evidence="2" type="ORF">SAPIO_CDS0751</name>
</gene>